<sequence length="229" mass="23347">MARTAPVPNIPAIPGMNPGVFVMGGGGGGGGSGARGGNGSKNGQGSDGKNGGSGASGGGKSACGSPGKDGGGCPQHHGGSSSGAASHGDPIDVITGRVFTAPVVDLDLPGPLPLELARSYSTTSRERDIGLGHGWTHSFAWEVELRRGGGAKVWTDDGLDVSFGVVERGTGVIGPHGWVLHRHEEGFALDVPDGTRRIFEPDLGDPARRRFRLARVEDPAGNRIQLHCH</sequence>
<reference evidence="3 4" key="1">
    <citation type="submission" date="2014-02" db="EMBL/GenBank/DDBJ databases">
        <title>The small core and large imbalanced accessory genome model reveals a collaborative survival strategy of Sorangium cellulosum strains in nature.</title>
        <authorList>
            <person name="Han K."/>
            <person name="Peng R."/>
            <person name="Blom J."/>
            <person name="Li Y.-Z."/>
        </authorList>
    </citation>
    <scope>NUCLEOTIDE SEQUENCE [LARGE SCALE GENOMIC DNA]</scope>
    <source>
        <strain evidence="3 4">So0008-312</strain>
    </source>
</reference>
<feature type="domain" description="DUF6531" evidence="2">
    <location>
        <begin position="88"/>
        <end position="163"/>
    </location>
</feature>
<dbReference type="RefSeq" id="WP_061610359.1">
    <property type="nucleotide sequence ID" value="NZ_JEMA01000720.1"/>
</dbReference>
<protein>
    <recommendedName>
        <fullName evidence="2">DUF6531 domain-containing protein</fullName>
    </recommendedName>
</protein>
<accession>A0A150QG92</accession>
<dbReference type="EMBL" id="JEMA01000720">
    <property type="protein sequence ID" value="KYF66688.1"/>
    <property type="molecule type" value="Genomic_DNA"/>
</dbReference>
<dbReference type="Proteomes" id="UP000075260">
    <property type="component" value="Unassembled WGS sequence"/>
</dbReference>
<dbReference type="InterPro" id="IPR045351">
    <property type="entry name" value="DUF6531"/>
</dbReference>
<name>A0A150QG92_SORCE</name>
<evidence type="ECO:0000313" key="3">
    <source>
        <dbReference type="EMBL" id="KYF66688.1"/>
    </source>
</evidence>
<dbReference type="Pfam" id="PF20148">
    <property type="entry name" value="DUF6531"/>
    <property type="match status" value="1"/>
</dbReference>
<comment type="caution">
    <text evidence="3">The sequence shown here is derived from an EMBL/GenBank/DDBJ whole genome shotgun (WGS) entry which is preliminary data.</text>
</comment>
<gene>
    <name evidence="3" type="ORF">BE15_12645</name>
</gene>
<dbReference type="AlphaFoldDB" id="A0A150QG92"/>
<feature type="compositionally biased region" description="Low complexity" evidence="1">
    <location>
        <begin position="76"/>
        <end position="88"/>
    </location>
</feature>
<proteinExistence type="predicted"/>
<evidence type="ECO:0000313" key="4">
    <source>
        <dbReference type="Proteomes" id="UP000075260"/>
    </source>
</evidence>
<feature type="compositionally biased region" description="Gly residues" evidence="1">
    <location>
        <begin position="27"/>
        <end position="73"/>
    </location>
</feature>
<organism evidence="3 4">
    <name type="scientific">Sorangium cellulosum</name>
    <name type="common">Polyangium cellulosum</name>
    <dbReference type="NCBI Taxonomy" id="56"/>
    <lineage>
        <taxon>Bacteria</taxon>
        <taxon>Pseudomonadati</taxon>
        <taxon>Myxococcota</taxon>
        <taxon>Polyangia</taxon>
        <taxon>Polyangiales</taxon>
        <taxon>Polyangiaceae</taxon>
        <taxon>Sorangium</taxon>
    </lineage>
</organism>
<evidence type="ECO:0000256" key="1">
    <source>
        <dbReference type="SAM" id="MobiDB-lite"/>
    </source>
</evidence>
<dbReference type="OrthoDB" id="9816400at2"/>
<evidence type="ECO:0000259" key="2">
    <source>
        <dbReference type="Pfam" id="PF20148"/>
    </source>
</evidence>
<feature type="region of interest" description="Disordered" evidence="1">
    <location>
        <begin position="27"/>
        <end position="89"/>
    </location>
</feature>